<dbReference type="GO" id="GO:0044781">
    <property type="term" value="P:bacterial-type flagellum organization"/>
    <property type="evidence" value="ECO:0007669"/>
    <property type="project" value="UniProtKB-KW"/>
</dbReference>
<dbReference type="EMBL" id="PKTG01000064">
    <property type="protein sequence ID" value="PLX18346.1"/>
    <property type="molecule type" value="Genomic_DNA"/>
</dbReference>
<sequence>MADVSSEYIQDQINSYEATKNNVRQVNSDLDRDAFMNLLITEMKNQDPIDPVDNKEMMSQLASFSSLEQMEKMNSNIEELVKQSKNPWKDISMFLGQEIVANTQNGKVQGSVGSAYVDNGTTYLDVDGVAVLPEEIIAVR</sequence>
<comment type="similarity">
    <text evidence="1">Belongs to the FlgD family.</text>
</comment>
<gene>
    <name evidence="3" type="ORF">C0601_04835</name>
</gene>
<dbReference type="Proteomes" id="UP000234857">
    <property type="component" value="Unassembled WGS sequence"/>
</dbReference>
<accession>A0A2N5ZI66</accession>
<proteinExistence type="inferred from homology"/>
<evidence type="ECO:0000313" key="4">
    <source>
        <dbReference type="Proteomes" id="UP000234857"/>
    </source>
</evidence>
<evidence type="ECO:0000313" key="3">
    <source>
        <dbReference type="EMBL" id="PLX18346.1"/>
    </source>
</evidence>
<organism evidence="3 4">
    <name type="scientific">Muiribacterium halophilum</name>
    <dbReference type="NCBI Taxonomy" id="2053465"/>
    <lineage>
        <taxon>Bacteria</taxon>
        <taxon>Candidatus Muiribacteriota</taxon>
        <taxon>Candidatus Muiribacteriia</taxon>
        <taxon>Candidatus Muiribacteriales</taxon>
        <taxon>Candidatus Muiribacteriaceae</taxon>
        <taxon>Candidatus Muiribacterium</taxon>
    </lineage>
</organism>
<dbReference type="InterPro" id="IPR005648">
    <property type="entry name" value="FlgD"/>
</dbReference>
<name>A0A2N5ZI66_MUIH1</name>
<evidence type="ECO:0008006" key="5">
    <source>
        <dbReference type="Google" id="ProtNLM"/>
    </source>
</evidence>
<evidence type="ECO:0000256" key="1">
    <source>
        <dbReference type="ARBA" id="ARBA00010577"/>
    </source>
</evidence>
<keyword evidence="2" id="KW-1005">Bacterial flagellum biogenesis</keyword>
<dbReference type="AlphaFoldDB" id="A0A2N5ZI66"/>
<dbReference type="Pfam" id="PF03963">
    <property type="entry name" value="FlgD"/>
    <property type="match status" value="1"/>
</dbReference>
<evidence type="ECO:0000256" key="2">
    <source>
        <dbReference type="ARBA" id="ARBA00022795"/>
    </source>
</evidence>
<comment type="caution">
    <text evidence="3">The sequence shown here is derived from an EMBL/GenBank/DDBJ whole genome shotgun (WGS) entry which is preliminary data.</text>
</comment>
<protein>
    <recommendedName>
        <fullName evidence="5">Flagellar hook assembly protein FlgD</fullName>
    </recommendedName>
</protein>
<reference evidence="3 4" key="1">
    <citation type="submission" date="2017-11" db="EMBL/GenBank/DDBJ databases">
        <title>Genome-resolved metagenomics identifies genetic mobility, metabolic interactions, and unexpected diversity in perchlorate-reducing communities.</title>
        <authorList>
            <person name="Barnum T.P."/>
            <person name="Figueroa I.A."/>
            <person name="Carlstrom C.I."/>
            <person name="Lucas L.N."/>
            <person name="Engelbrektson A.L."/>
            <person name="Coates J.D."/>
        </authorList>
    </citation>
    <scope>NUCLEOTIDE SEQUENCE [LARGE SCALE GENOMIC DNA]</scope>
    <source>
        <strain evidence="3">BM706</strain>
    </source>
</reference>